<protein>
    <submittedName>
        <fullName evidence="1">Uncharacterized protein</fullName>
    </submittedName>
</protein>
<gene>
    <name evidence="1" type="ORF">IE53DRAFT_407058</name>
</gene>
<dbReference type="Proteomes" id="UP000245626">
    <property type="component" value="Unassembled WGS sequence"/>
</dbReference>
<accession>A0ACD0NRV7</accession>
<keyword evidence="2" id="KW-1185">Reference proteome</keyword>
<evidence type="ECO:0000313" key="1">
    <source>
        <dbReference type="EMBL" id="PWN48480.1"/>
    </source>
</evidence>
<name>A0ACD0NRV7_9BASI</name>
<evidence type="ECO:0000313" key="2">
    <source>
        <dbReference type="Proteomes" id="UP000245626"/>
    </source>
</evidence>
<sequence length="1435" mass="161815">MVMLPTGVHHRRKDFYSESSPIPSIQRFFKQGLAEVVARREESESEDSDPDDGTRSFIHQSHRRKRSDATSGDADEDDVNSGLRGSKRQSWKLGRVFSLRKREAVEEDDQWEGEREDGGKPGEQTPVDQEGHQRDEQPFKRTRKPRLVDDPVTGSKIYIHDVGRKEYARAISQAAGPTGASTMVDSDFAAAGKDAIQQGNPKEDVSHTSKHTRQDPHPIKRTLSRSSKARFKRFRNSQNHQATLSSVGAAGAENVLNLTFPPDEPLPNNLNEVHPYLLPLFACWAVLTMIGYLPRWLSVMLNAWLGWWVFKTIKDGAEDRRWWRERRRGESARKGFHPDMNFSDGLDGSLPNVEGIKEGAEWLNGLMEGLWAVMNPDLFSSLGSTLEDVMQASIPGFIHAVKVEDLSQGSTPLRITGLRILPDKEVAELRAQAHKAMRDRSLKEKKVRLPNEMQEDREYEGGSVEKGERPNPSGDQSKESADANGIKDAGRTIYHDPSVEQHEPNIHHLDEDSGGSYINLELSFVYRARPTAHTVASKSRNAHLLIKFWIGARKLYTIPLPVWVEIKGLVGSLRARIQLTPDPPFVKNVTFTFCGLPRVGVEVIPLHINTSNIPFISGFIQSSIDAAIGEYVAPSSMTMDVGEMLMGDNIKREVNALGVVVVYIHKATDLEKQDIRGSSDPYCTLSWAKYGKVLYSTRVALNDLSPRWEERHVIIVTPETIRSKERVSIALWDSDRFSSDDMLGRADVDLIDLVNHPGKMFSRQDTLVGLSQEMKKEGIIHWSLGFFEKAPNKRRMEDGKKNSVDGGERDWGKGDEGKVSSATHRTSEVSERIGEARKKKGERGEMETKAKEKAHCQKVEKKEGDGSERVTKKSSEEAIQTRNQETAVQFEPPDPNLPSGIISMQIHQISNLEVVDTRNHFRKRGAQEAGQSFEQIENDEDSSQSPSPYVTIILNDETVFRTRTKALSSNPFFNAGTERFVRDWRRALVMFVVHDFRLRESDPILGVVPIKLSDLFKETSQVTQFFPISGGLGQGRIRLSILFRPIMEMSREKAKLGWNIGTVRMLTNPVAGDFIQESGSSASDLHLASIRARTLAGSLKIPGHRARYSEGTAKSEVEWKMRPEEFPLKVPARRRYAAPFIIEYRSVNSLGKKKVVAMSIIWMQDLADDEIMDERLPIYKPKDGFDLHRLKQNYHHYKNESDAEELGVKKVGYLRVKLQFKSGVGKVHTKFDNNPDAKSVMEAWRCCVAIGLRSVSGDFVDHGTDAAGYPDGLVGKISDQEEEDAVGEEGEDNDPYQSESDDDEDDGSTHMDRVGGAKRFRREEDEIKGEISSSSQSCLEPSEEEDAFSSGGEGDERENENENENEVGMQRKVVEKLRRWREEKRELHRRHRGLKQYKAVRTATWISNSAKSKGSMAIKRISLQDKRTNDVETEL</sequence>
<proteinExistence type="predicted"/>
<dbReference type="EMBL" id="KZ820195">
    <property type="protein sequence ID" value="PWN48480.1"/>
    <property type="molecule type" value="Genomic_DNA"/>
</dbReference>
<organism evidence="1 2">
    <name type="scientific">Violaceomyces palustris</name>
    <dbReference type="NCBI Taxonomy" id="1673888"/>
    <lineage>
        <taxon>Eukaryota</taxon>
        <taxon>Fungi</taxon>
        <taxon>Dikarya</taxon>
        <taxon>Basidiomycota</taxon>
        <taxon>Ustilaginomycotina</taxon>
        <taxon>Ustilaginomycetes</taxon>
        <taxon>Violaceomycetales</taxon>
        <taxon>Violaceomycetaceae</taxon>
        <taxon>Violaceomyces</taxon>
    </lineage>
</organism>
<reference evidence="1 2" key="1">
    <citation type="journal article" date="2018" name="Mol. Biol. Evol.">
        <title>Broad Genomic Sampling Reveals a Smut Pathogenic Ancestry of the Fungal Clade Ustilaginomycotina.</title>
        <authorList>
            <person name="Kijpornyongpan T."/>
            <person name="Mondo S.J."/>
            <person name="Barry K."/>
            <person name="Sandor L."/>
            <person name="Lee J."/>
            <person name="Lipzen A."/>
            <person name="Pangilinan J."/>
            <person name="LaButti K."/>
            <person name="Hainaut M."/>
            <person name="Henrissat B."/>
            <person name="Grigoriev I.V."/>
            <person name="Spatafora J.W."/>
            <person name="Aime M.C."/>
        </authorList>
    </citation>
    <scope>NUCLEOTIDE SEQUENCE [LARGE SCALE GENOMIC DNA]</scope>
    <source>
        <strain evidence="1 2">SA 807</strain>
    </source>
</reference>